<keyword evidence="4 7" id="KW-0812">Transmembrane</keyword>
<dbReference type="AlphaFoldDB" id="R8BWB0"/>
<evidence type="ECO:0000256" key="1">
    <source>
        <dbReference type="ARBA" id="ARBA00002489"/>
    </source>
</evidence>
<dbReference type="GeneID" id="19329334"/>
<keyword evidence="10" id="KW-1185">Reference proteome</keyword>
<accession>R8BWB0</accession>
<evidence type="ECO:0000256" key="6">
    <source>
        <dbReference type="ARBA" id="ARBA00023136"/>
    </source>
</evidence>
<name>R8BWB0_PHAM7</name>
<protein>
    <recommendedName>
        <fullName evidence="3 7">Defect at low temperature protein 1</fullName>
    </recommendedName>
</protein>
<evidence type="ECO:0000256" key="8">
    <source>
        <dbReference type="SAM" id="MobiDB-lite"/>
    </source>
</evidence>
<evidence type="ECO:0000256" key="3">
    <source>
        <dbReference type="ARBA" id="ARBA00021353"/>
    </source>
</evidence>
<sequence length="397" mass="44246">MSTRLVFRIIYRSVYTLLCFILLVLILVTPGDAIRQALPKQAYHIVIISAAYIGTVLVVGFIYAARLFVNRSILSSIPKSWIPIEKGDVNKQVRKMIAASLSRSAAIAFESRPRDTSTIMPVDVEPEYEEKVKENGHTKPHKKSLHMLRLKKTATMEDELGITLPPHKAVWGEIEHFGWASPNSPDLPNLQYSTVISELPNLIEAKALTLAPPDPESLADPPLLDREAVALLQRPETSPAVSDFVCMYEYARYSTRPISMARFRELMHLFAEVLRGMESLDPAVLNPVDEDDASSESDIDDNAPLQTNPDSPTAAYDSSQFVAEYVGAVSHRTDNAEKQEDCDIADVQREQLCADTASVSRQCFIQLEHSLWLWRVCHSSGGSSGAWRTAAVVRLRL</sequence>
<evidence type="ECO:0000256" key="7">
    <source>
        <dbReference type="RuleBase" id="RU367100"/>
    </source>
</evidence>
<evidence type="ECO:0000313" key="9">
    <source>
        <dbReference type="EMBL" id="EOO03620.1"/>
    </source>
</evidence>
<dbReference type="OrthoDB" id="4096362at2759"/>
<feature type="region of interest" description="Disordered" evidence="8">
    <location>
        <begin position="284"/>
        <end position="313"/>
    </location>
</feature>
<keyword evidence="6 7" id="KW-0472">Membrane</keyword>
<feature type="compositionally biased region" description="Polar residues" evidence="8">
    <location>
        <begin position="304"/>
        <end position="313"/>
    </location>
</feature>
<evidence type="ECO:0000256" key="5">
    <source>
        <dbReference type="ARBA" id="ARBA00022989"/>
    </source>
</evidence>
<comment type="caution">
    <text evidence="7">Lacks conserved residue(s) required for the propagation of feature annotation.</text>
</comment>
<dbReference type="HOGENOM" id="CLU_022833_0_0_1"/>
<keyword evidence="5 7" id="KW-1133">Transmembrane helix</keyword>
<feature type="compositionally biased region" description="Acidic residues" evidence="8">
    <location>
        <begin position="288"/>
        <end position="301"/>
    </location>
</feature>
<evidence type="ECO:0000256" key="4">
    <source>
        <dbReference type="ARBA" id="ARBA00022692"/>
    </source>
</evidence>
<proteinExistence type="inferred from homology"/>
<dbReference type="EMBL" id="KB932817">
    <property type="protein sequence ID" value="EOO03620.1"/>
    <property type="molecule type" value="Genomic_DNA"/>
</dbReference>
<comment type="similarity">
    <text evidence="2 7">Belongs to the DLT1 family.</text>
</comment>
<dbReference type="InterPro" id="IPR038869">
    <property type="entry name" value="DLT1"/>
</dbReference>
<dbReference type="Proteomes" id="UP000014074">
    <property type="component" value="Unassembled WGS sequence"/>
</dbReference>
<dbReference type="PANTHER" id="PTHR40021:SF1">
    <property type="entry name" value="DEFECT AT LOW TEMPERATURE PROTEIN 1"/>
    <property type="match status" value="1"/>
</dbReference>
<reference evidence="10" key="1">
    <citation type="journal article" date="2013" name="Genome Announc.">
        <title>Draft genome sequence of the ascomycete Phaeoacremonium aleophilum strain UCR-PA7, a causal agent of the esca disease complex in grapevines.</title>
        <authorList>
            <person name="Blanco-Ulate B."/>
            <person name="Rolshausen P."/>
            <person name="Cantu D."/>
        </authorList>
    </citation>
    <scope>NUCLEOTIDE SEQUENCE [LARGE SCALE GENOMIC DNA]</scope>
    <source>
        <strain evidence="10">UCR-PA7</strain>
    </source>
</reference>
<gene>
    <name evidence="7" type="primary">DLT1</name>
    <name evidence="9" type="ORF">UCRPA7_848</name>
</gene>
<dbReference type="PANTHER" id="PTHR40021">
    <property type="entry name" value="DEFECT AT LOW TEMPERATURE PROTEIN 1"/>
    <property type="match status" value="1"/>
</dbReference>
<dbReference type="KEGG" id="tmn:UCRPA7_848"/>
<dbReference type="RefSeq" id="XP_007911630.1">
    <property type="nucleotide sequence ID" value="XM_007913439.1"/>
</dbReference>
<dbReference type="eggNOG" id="ENOG502RAJJ">
    <property type="taxonomic scope" value="Eukaryota"/>
</dbReference>
<dbReference type="GO" id="GO:0016020">
    <property type="term" value="C:membrane"/>
    <property type="evidence" value="ECO:0007669"/>
    <property type="project" value="UniProtKB-SubCell"/>
</dbReference>
<evidence type="ECO:0000313" key="10">
    <source>
        <dbReference type="Proteomes" id="UP000014074"/>
    </source>
</evidence>
<evidence type="ECO:0000256" key="2">
    <source>
        <dbReference type="ARBA" id="ARBA00005550"/>
    </source>
</evidence>
<organism evidence="9 10">
    <name type="scientific">Phaeoacremonium minimum (strain UCR-PA7)</name>
    <name type="common">Esca disease fungus</name>
    <name type="synonym">Togninia minima</name>
    <dbReference type="NCBI Taxonomy" id="1286976"/>
    <lineage>
        <taxon>Eukaryota</taxon>
        <taxon>Fungi</taxon>
        <taxon>Dikarya</taxon>
        <taxon>Ascomycota</taxon>
        <taxon>Pezizomycotina</taxon>
        <taxon>Sordariomycetes</taxon>
        <taxon>Sordariomycetidae</taxon>
        <taxon>Togniniales</taxon>
        <taxon>Togniniaceae</taxon>
        <taxon>Phaeoacremonium</taxon>
    </lineage>
</organism>
<comment type="subcellular location">
    <subcellularLocation>
        <location evidence="7">Membrane</location>
        <topology evidence="7">Multi-pass membrane protein</topology>
    </subcellularLocation>
</comment>
<feature type="transmembrane region" description="Helical" evidence="7">
    <location>
        <begin position="43"/>
        <end position="69"/>
    </location>
</feature>
<comment type="function">
    <text evidence="1 7">Required for growth under high-pressure and low-temperature conditions.</text>
</comment>